<comment type="caution">
    <text evidence="1">The sequence shown here is derived from an EMBL/GenBank/DDBJ whole genome shotgun (WGS) entry which is preliminary data.</text>
</comment>
<dbReference type="AlphaFoldDB" id="A0A1S7U294"/>
<organism evidence="1 2">
    <name type="scientific">Agrobacterium deltaense NCPPB 1641</name>
    <dbReference type="NCBI Taxonomy" id="1183425"/>
    <lineage>
        <taxon>Bacteria</taxon>
        <taxon>Pseudomonadati</taxon>
        <taxon>Pseudomonadota</taxon>
        <taxon>Alphaproteobacteria</taxon>
        <taxon>Hyphomicrobiales</taxon>
        <taxon>Rhizobiaceae</taxon>
        <taxon>Rhizobium/Agrobacterium group</taxon>
        <taxon>Agrobacterium</taxon>
    </lineage>
</organism>
<reference evidence="1" key="1">
    <citation type="submission" date="2016-01" db="EMBL/GenBank/DDBJ databases">
        <authorList>
            <person name="Regsiter A."/>
            <person name="william w."/>
        </authorList>
    </citation>
    <scope>NUCLEOTIDE SEQUENCE</scope>
    <source>
        <strain evidence="1">NCPPB 1641</strain>
    </source>
</reference>
<keyword evidence="2" id="KW-1185">Reference proteome</keyword>
<dbReference type="EMBL" id="FCNP01000035">
    <property type="protein sequence ID" value="CVI60924.1"/>
    <property type="molecule type" value="Genomic_DNA"/>
</dbReference>
<evidence type="ECO:0000313" key="1">
    <source>
        <dbReference type="EMBL" id="CVI60924.1"/>
    </source>
</evidence>
<gene>
    <name evidence="1" type="ORF">AGR7A_Lc140016</name>
</gene>
<dbReference type="Proteomes" id="UP000192140">
    <property type="component" value="Unassembled WGS sequence"/>
</dbReference>
<protein>
    <submittedName>
        <fullName evidence="1">Uncharacterized protein</fullName>
    </submittedName>
</protein>
<sequence length="41" mass="4362">MMLSRSSAARTVYAVAKHGIQNVSAPGFTPGLIKKRSVETT</sequence>
<proteinExistence type="predicted"/>
<evidence type="ECO:0000313" key="2">
    <source>
        <dbReference type="Proteomes" id="UP000192140"/>
    </source>
</evidence>
<name>A0A1S7U294_9HYPH</name>
<accession>A0A1S7U294</accession>